<comment type="similarity">
    <text evidence="1">Belongs to the LysR transcriptional regulatory family.</text>
</comment>
<evidence type="ECO:0000313" key="7">
    <source>
        <dbReference type="Proteomes" id="UP001597059"/>
    </source>
</evidence>
<evidence type="ECO:0000256" key="4">
    <source>
        <dbReference type="ARBA" id="ARBA00023163"/>
    </source>
</evidence>
<evidence type="ECO:0000256" key="1">
    <source>
        <dbReference type="ARBA" id="ARBA00009437"/>
    </source>
</evidence>
<dbReference type="InterPro" id="IPR036388">
    <property type="entry name" value="WH-like_DNA-bd_sf"/>
</dbReference>
<dbReference type="Proteomes" id="UP001597059">
    <property type="component" value="Unassembled WGS sequence"/>
</dbReference>
<evidence type="ECO:0000259" key="5">
    <source>
        <dbReference type="PROSITE" id="PS50931"/>
    </source>
</evidence>
<name>A0ABW4AZG4_9GAMM</name>
<keyword evidence="4" id="KW-0804">Transcription</keyword>
<dbReference type="PANTHER" id="PTHR30126">
    <property type="entry name" value="HTH-TYPE TRANSCRIPTIONAL REGULATOR"/>
    <property type="match status" value="1"/>
</dbReference>
<evidence type="ECO:0000313" key="6">
    <source>
        <dbReference type="EMBL" id="MFD1383082.1"/>
    </source>
</evidence>
<proteinExistence type="inferred from homology"/>
<organism evidence="6 7">
    <name type="scientific">Rhodanobacter aciditrophus</name>
    <dbReference type="NCBI Taxonomy" id="1623218"/>
    <lineage>
        <taxon>Bacteria</taxon>
        <taxon>Pseudomonadati</taxon>
        <taxon>Pseudomonadota</taxon>
        <taxon>Gammaproteobacteria</taxon>
        <taxon>Lysobacterales</taxon>
        <taxon>Rhodanobacteraceae</taxon>
        <taxon>Rhodanobacter</taxon>
    </lineage>
</organism>
<dbReference type="InterPro" id="IPR005119">
    <property type="entry name" value="LysR_subst-bd"/>
</dbReference>
<dbReference type="Gene3D" id="1.10.10.10">
    <property type="entry name" value="Winged helix-like DNA-binding domain superfamily/Winged helix DNA-binding domain"/>
    <property type="match status" value="1"/>
</dbReference>
<dbReference type="EMBL" id="JBHTMN010000007">
    <property type="protein sequence ID" value="MFD1383082.1"/>
    <property type="molecule type" value="Genomic_DNA"/>
</dbReference>
<dbReference type="Pfam" id="PF00126">
    <property type="entry name" value="HTH_1"/>
    <property type="match status" value="1"/>
</dbReference>
<dbReference type="RefSeq" id="WP_377366258.1">
    <property type="nucleotide sequence ID" value="NZ_JBHTMN010000007.1"/>
</dbReference>
<keyword evidence="2" id="KW-0805">Transcription regulation</keyword>
<accession>A0ABW4AZG4</accession>
<dbReference type="PANTHER" id="PTHR30126:SF98">
    <property type="entry name" value="HTH-TYPE TRANSCRIPTIONAL ACTIVATOR BAUR"/>
    <property type="match status" value="1"/>
</dbReference>
<sequence>MKNKRVNIRLLEVFVSVVRHQGYSGAQQDLNLTTSAISNYMSELEEHVGFVLCRRGRSGFMLTEKGQKYLQYVETFLEEFDVLEKASLALDGNEIGTFNLAILDATVMDKTLNIPEIIGAFHDTFPAMQLNLLIRSPHELAQGVLDERFDAAIGTFPSKVNNLVDMPLYKEQHWLYCSDQHPLFNSQMPAIEEIKNYGVVSRSYWKSSDLRKRGFGYSTATVDTMEAQLALILSGRYVGYLPEHYAEQYMKQNLLKPINPSVFGFQAPFSLVFKRGRSRDVAIKKLRDLTLNHSRSKSGQPKH</sequence>
<dbReference type="CDD" id="cd05466">
    <property type="entry name" value="PBP2_LTTR_substrate"/>
    <property type="match status" value="1"/>
</dbReference>
<dbReference type="InterPro" id="IPR036390">
    <property type="entry name" value="WH_DNA-bd_sf"/>
</dbReference>
<protein>
    <submittedName>
        <fullName evidence="6">LysR family transcriptional regulator</fullName>
    </submittedName>
</protein>
<dbReference type="PROSITE" id="PS50931">
    <property type="entry name" value="HTH_LYSR"/>
    <property type="match status" value="1"/>
</dbReference>
<dbReference type="Pfam" id="PF03466">
    <property type="entry name" value="LysR_substrate"/>
    <property type="match status" value="1"/>
</dbReference>
<dbReference type="InterPro" id="IPR000847">
    <property type="entry name" value="LysR_HTH_N"/>
</dbReference>
<dbReference type="Gene3D" id="3.40.190.290">
    <property type="match status" value="1"/>
</dbReference>
<evidence type="ECO:0000256" key="3">
    <source>
        <dbReference type="ARBA" id="ARBA00023125"/>
    </source>
</evidence>
<feature type="domain" description="HTH lysR-type" evidence="5">
    <location>
        <begin position="6"/>
        <end position="63"/>
    </location>
</feature>
<reference evidence="7" key="1">
    <citation type="journal article" date="2019" name="Int. J. Syst. Evol. Microbiol.">
        <title>The Global Catalogue of Microorganisms (GCM) 10K type strain sequencing project: providing services to taxonomists for standard genome sequencing and annotation.</title>
        <authorList>
            <consortium name="The Broad Institute Genomics Platform"/>
            <consortium name="The Broad Institute Genome Sequencing Center for Infectious Disease"/>
            <person name="Wu L."/>
            <person name="Ma J."/>
        </authorList>
    </citation>
    <scope>NUCLEOTIDE SEQUENCE [LARGE SCALE GENOMIC DNA]</scope>
    <source>
        <strain evidence="7">JCM 30774</strain>
    </source>
</reference>
<dbReference type="SUPFAM" id="SSF53850">
    <property type="entry name" value="Periplasmic binding protein-like II"/>
    <property type="match status" value="1"/>
</dbReference>
<comment type="caution">
    <text evidence="6">The sequence shown here is derived from an EMBL/GenBank/DDBJ whole genome shotgun (WGS) entry which is preliminary data.</text>
</comment>
<gene>
    <name evidence="6" type="ORF">ACFQ45_06875</name>
</gene>
<evidence type="ECO:0000256" key="2">
    <source>
        <dbReference type="ARBA" id="ARBA00023015"/>
    </source>
</evidence>
<keyword evidence="3" id="KW-0238">DNA-binding</keyword>
<keyword evidence="7" id="KW-1185">Reference proteome</keyword>
<dbReference type="SUPFAM" id="SSF46785">
    <property type="entry name" value="Winged helix' DNA-binding domain"/>
    <property type="match status" value="1"/>
</dbReference>